<sequence>MLDNGHGISQSYGFAPDEDHHGQPFAQGRLYDDDDANYQTRTYINTIEITDAQYASIVAFAASPAVYGFDLQYNGLNNSCIDFVWKALEVAGLNPSGFEGQIWPTLNSLQVEMIRDGFANGDDSLLGSLTFPAFDLPFGIYDFFKQLGLALGMIDPLILDFDGDGIQTINPDDSTAYFDFDGGGSRTHTGWISTGDGFLVLDRNHNGAIDSGAEMLAILRSG</sequence>
<keyword evidence="2" id="KW-1185">Reference proteome</keyword>
<comment type="caution">
    <text evidence="1">The sequence shown here is derived from an EMBL/GenBank/DDBJ whole genome shotgun (WGS) entry which is preliminary data.</text>
</comment>
<accession>A0ABM8U9H8</accession>
<evidence type="ECO:0000313" key="2">
    <source>
        <dbReference type="Proteomes" id="UP000789752"/>
    </source>
</evidence>
<name>A0ABM8U9H8_9BURK</name>
<dbReference type="PANTHER" id="PTHR39431:SF1">
    <property type="entry name" value="FRPA_C-RELATED PROTEIN"/>
    <property type="match status" value="1"/>
</dbReference>
<dbReference type="RefSeq" id="WP_228982636.1">
    <property type="nucleotide sequence ID" value="NZ_CAJQYY010000033.1"/>
</dbReference>
<proteinExistence type="predicted"/>
<dbReference type="PANTHER" id="PTHR39431">
    <property type="entry name" value="FRPA/C-RELATED PROTEIN"/>
    <property type="match status" value="1"/>
</dbReference>
<protein>
    <submittedName>
        <fullName evidence="1">Uncharacterized protein</fullName>
    </submittedName>
</protein>
<dbReference type="EMBL" id="CAJQYY010000033">
    <property type="protein sequence ID" value="CAG4919307.1"/>
    <property type="molecule type" value="Genomic_DNA"/>
</dbReference>
<evidence type="ECO:0000313" key="1">
    <source>
        <dbReference type="EMBL" id="CAG4919307.1"/>
    </source>
</evidence>
<reference evidence="1 2" key="1">
    <citation type="submission" date="2021-04" db="EMBL/GenBank/DDBJ databases">
        <authorList>
            <person name="Vanwijnsberghe S."/>
        </authorList>
    </citation>
    <scope>NUCLEOTIDE SEQUENCE [LARGE SCALE GENOMIC DNA]</scope>
    <source>
        <strain evidence="1 2">LMG 32171</strain>
    </source>
</reference>
<organism evidence="1 2">
    <name type="scientific">Paraburkholderia gardini</name>
    <dbReference type="NCBI Taxonomy" id="2823469"/>
    <lineage>
        <taxon>Bacteria</taxon>
        <taxon>Pseudomonadati</taxon>
        <taxon>Pseudomonadota</taxon>
        <taxon>Betaproteobacteria</taxon>
        <taxon>Burkholderiales</taxon>
        <taxon>Burkholderiaceae</taxon>
        <taxon>Paraburkholderia</taxon>
    </lineage>
</organism>
<dbReference type="Proteomes" id="UP000789752">
    <property type="component" value="Unassembled WGS sequence"/>
</dbReference>
<gene>
    <name evidence="1" type="ORF">R54767_04595</name>
</gene>